<feature type="transmembrane region" description="Helical" evidence="8">
    <location>
        <begin position="83"/>
        <end position="107"/>
    </location>
</feature>
<organism evidence="10 11">
    <name type="scientific">Pedococcus bigeumensis</name>
    <dbReference type="NCBI Taxonomy" id="433644"/>
    <lineage>
        <taxon>Bacteria</taxon>
        <taxon>Bacillati</taxon>
        <taxon>Actinomycetota</taxon>
        <taxon>Actinomycetes</taxon>
        <taxon>Micrococcales</taxon>
        <taxon>Intrasporangiaceae</taxon>
        <taxon>Pedococcus</taxon>
    </lineage>
</organism>
<feature type="transmembrane region" description="Helical" evidence="8">
    <location>
        <begin position="345"/>
        <end position="369"/>
    </location>
</feature>
<keyword evidence="2" id="KW-0813">Transport</keyword>
<dbReference type="PROSITE" id="PS50850">
    <property type="entry name" value="MFS"/>
    <property type="match status" value="1"/>
</dbReference>
<evidence type="ECO:0000313" key="10">
    <source>
        <dbReference type="EMBL" id="TPG18267.1"/>
    </source>
</evidence>
<dbReference type="InterPro" id="IPR036259">
    <property type="entry name" value="MFS_trans_sf"/>
</dbReference>
<evidence type="ECO:0000313" key="11">
    <source>
        <dbReference type="Proteomes" id="UP000317722"/>
    </source>
</evidence>
<dbReference type="SUPFAM" id="SSF103473">
    <property type="entry name" value="MFS general substrate transporter"/>
    <property type="match status" value="1"/>
</dbReference>
<dbReference type="GO" id="GO:0005886">
    <property type="term" value="C:plasma membrane"/>
    <property type="evidence" value="ECO:0007669"/>
    <property type="project" value="UniProtKB-SubCell"/>
</dbReference>
<feature type="region of interest" description="Disordered" evidence="7">
    <location>
        <begin position="1"/>
        <end position="48"/>
    </location>
</feature>
<feature type="compositionally biased region" description="Low complexity" evidence="7">
    <location>
        <begin position="1"/>
        <end position="40"/>
    </location>
</feature>
<dbReference type="Gene3D" id="1.20.1250.20">
    <property type="entry name" value="MFS general substrate transporter like domains"/>
    <property type="match status" value="1"/>
</dbReference>
<proteinExistence type="predicted"/>
<evidence type="ECO:0000256" key="2">
    <source>
        <dbReference type="ARBA" id="ARBA00022448"/>
    </source>
</evidence>
<evidence type="ECO:0000256" key="5">
    <source>
        <dbReference type="ARBA" id="ARBA00022989"/>
    </source>
</evidence>
<dbReference type="Proteomes" id="UP000317722">
    <property type="component" value="Unassembled WGS sequence"/>
</dbReference>
<feature type="transmembrane region" description="Helical" evidence="8">
    <location>
        <begin position="295"/>
        <end position="313"/>
    </location>
</feature>
<dbReference type="InterPro" id="IPR050171">
    <property type="entry name" value="MFS_Transporters"/>
</dbReference>
<gene>
    <name evidence="10" type="ORF">EAH86_07810</name>
</gene>
<comment type="subcellular location">
    <subcellularLocation>
        <location evidence="1">Cell membrane</location>
        <topology evidence="1">Multi-pass membrane protein</topology>
    </subcellularLocation>
</comment>
<dbReference type="EMBL" id="RCZM01000002">
    <property type="protein sequence ID" value="TPG18267.1"/>
    <property type="molecule type" value="Genomic_DNA"/>
</dbReference>
<feature type="transmembrane region" description="Helical" evidence="8">
    <location>
        <begin position="54"/>
        <end position="71"/>
    </location>
</feature>
<dbReference type="InterPro" id="IPR020846">
    <property type="entry name" value="MFS_dom"/>
</dbReference>
<dbReference type="PANTHER" id="PTHR23517">
    <property type="entry name" value="RESISTANCE PROTEIN MDTM, PUTATIVE-RELATED-RELATED"/>
    <property type="match status" value="1"/>
</dbReference>
<accession>A0A502CYC3</accession>
<protein>
    <submittedName>
        <fullName evidence="10">MFS transporter</fullName>
    </submittedName>
</protein>
<evidence type="ECO:0000259" key="9">
    <source>
        <dbReference type="PROSITE" id="PS50850"/>
    </source>
</evidence>
<feature type="transmembrane region" description="Helical" evidence="8">
    <location>
        <begin position="207"/>
        <end position="230"/>
    </location>
</feature>
<keyword evidence="11" id="KW-1185">Reference proteome</keyword>
<feature type="transmembrane region" description="Helical" evidence="8">
    <location>
        <begin position="320"/>
        <end position="339"/>
    </location>
</feature>
<keyword evidence="6 8" id="KW-0472">Membrane</keyword>
<feature type="transmembrane region" description="Helical" evidence="8">
    <location>
        <begin position="415"/>
        <end position="434"/>
    </location>
</feature>
<dbReference type="OrthoDB" id="3177957at2"/>
<feature type="transmembrane region" description="Helical" evidence="8">
    <location>
        <begin position="263"/>
        <end position="283"/>
    </location>
</feature>
<evidence type="ECO:0000256" key="7">
    <source>
        <dbReference type="SAM" id="MobiDB-lite"/>
    </source>
</evidence>
<keyword evidence="5 8" id="KW-1133">Transmembrane helix</keyword>
<feature type="transmembrane region" description="Helical" evidence="8">
    <location>
        <begin position="381"/>
        <end position="403"/>
    </location>
</feature>
<reference evidence="10 11" key="1">
    <citation type="journal article" date="2019" name="Environ. Microbiol.">
        <title>Species interactions and distinct microbial communities in high Arctic permafrost affected cryosols are associated with the CH4 and CO2 gas fluxes.</title>
        <authorList>
            <person name="Altshuler I."/>
            <person name="Hamel J."/>
            <person name="Turney S."/>
            <person name="Magnuson E."/>
            <person name="Levesque R."/>
            <person name="Greer C."/>
            <person name="Whyte L.G."/>
        </authorList>
    </citation>
    <scope>NUCLEOTIDE SEQUENCE [LARGE SCALE GENOMIC DNA]</scope>
    <source>
        <strain evidence="10 11">S9.3A</strain>
    </source>
</reference>
<feature type="domain" description="Major facilitator superfamily (MFS) profile" evidence="9">
    <location>
        <begin position="53"/>
        <end position="436"/>
    </location>
</feature>
<dbReference type="GO" id="GO:0022857">
    <property type="term" value="F:transmembrane transporter activity"/>
    <property type="evidence" value="ECO:0007669"/>
    <property type="project" value="InterPro"/>
</dbReference>
<sequence>MSAVSSTPTGTTTPATSPTTGSATHAGDAATTNATTAATSGTGGRQRRLHGSPAFVLALSSVVALMVGASAPSPFYPVLQAQLGFSAGTMTTIFGVYAVTLLATLLVTGSLSDHVGRRPVLAGGFVVLAVSMVGFWHADGVATLMASRAVQGVAAGLLMSTMSAAVVDLEPASRPGLAATLNSVTPLFGLAAGALVAGAVLDATPHALPIVFATLTVAYLALAAGVLALPETSPRHEGWRRSLRPQVGIPAAARPAFRRSAPALFAGWATGGLYLSLGAPIVGQLLGGRSHVEQGAVVTVLTGVGALSSYLGRRRSPRQITLYGTTMLAVGTLLTLVALHAESLVAFLLAAMVAGSGFGTSFLGIMRSITPTVGPEQRGELFSSVFVVSYLAFGLPAVAAGFAAPHFGLETTATVYGLAVVVLSAAAALARAFTTRD</sequence>
<evidence type="ECO:0000256" key="1">
    <source>
        <dbReference type="ARBA" id="ARBA00004651"/>
    </source>
</evidence>
<evidence type="ECO:0000256" key="6">
    <source>
        <dbReference type="ARBA" id="ARBA00023136"/>
    </source>
</evidence>
<evidence type="ECO:0000256" key="8">
    <source>
        <dbReference type="SAM" id="Phobius"/>
    </source>
</evidence>
<feature type="transmembrane region" description="Helical" evidence="8">
    <location>
        <begin position="179"/>
        <end position="201"/>
    </location>
</feature>
<keyword evidence="3" id="KW-1003">Cell membrane</keyword>
<dbReference type="PANTHER" id="PTHR23517:SF13">
    <property type="entry name" value="MAJOR FACILITATOR SUPERFAMILY MFS_1"/>
    <property type="match status" value="1"/>
</dbReference>
<comment type="caution">
    <text evidence="10">The sequence shown here is derived from an EMBL/GenBank/DDBJ whole genome shotgun (WGS) entry which is preliminary data.</text>
</comment>
<dbReference type="RefSeq" id="WP_140738541.1">
    <property type="nucleotide sequence ID" value="NZ_RCZM01000002.1"/>
</dbReference>
<dbReference type="InterPro" id="IPR011701">
    <property type="entry name" value="MFS"/>
</dbReference>
<feature type="transmembrane region" description="Helical" evidence="8">
    <location>
        <begin position="119"/>
        <end position="137"/>
    </location>
</feature>
<dbReference type="Pfam" id="PF07690">
    <property type="entry name" value="MFS_1"/>
    <property type="match status" value="1"/>
</dbReference>
<feature type="transmembrane region" description="Helical" evidence="8">
    <location>
        <begin position="149"/>
        <end position="167"/>
    </location>
</feature>
<evidence type="ECO:0000256" key="4">
    <source>
        <dbReference type="ARBA" id="ARBA00022692"/>
    </source>
</evidence>
<keyword evidence="4 8" id="KW-0812">Transmembrane</keyword>
<name>A0A502CYC3_9MICO</name>
<evidence type="ECO:0000256" key="3">
    <source>
        <dbReference type="ARBA" id="ARBA00022475"/>
    </source>
</evidence>
<dbReference type="AlphaFoldDB" id="A0A502CYC3"/>